<comment type="caution">
    <text evidence="1">The sequence shown here is derived from an EMBL/GenBank/DDBJ whole genome shotgun (WGS) entry which is preliminary data.</text>
</comment>
<keyword evidence="2" id="KW-1185">Reference proteome</keyword>
<dbReference type="AlphaFoldDB" id="A0A3M6U9V7"/>
<name>A0A3M6U9V7_POCDA</name>
<evidence type="ECO:0000313" key="1">
    <source>
        <dbReference type="EMBL" id="RMX50381.1"/>
    </source>
</evidence>
<protein>
    <submittedName>
        <fullName evidence="1">Uncharacterized protein</fullName>
    </submittedName>
</protein>
<sequence length="180" mass="20448">EKALGIGGFPFELTLNRIGKKGVLAVPFKKNTVSHLNEKIKIFRNIDKIENSAFFRHRIKEMACWAEHMSYAPQQLNFTVWCATTGCGISREVLDKVQEQTKSFLMIYVYFTVRRSRSFLPGDPIFSSFKNNYDKPSFKQRCAEFGISSGTDFRFKGGDNHSLGSVFIDVTDVPQLATSL</sequence>
<gene>
    <name evidence="1" type="ORF">pdam_00025755</name>
</gene>
<feature type="non-terminal residue" evidence="1">
    <location>
        <position position="1"/>
    </location>
</feature>
<dbReference type="EMBL" id="RCHS01001971">
    <property type="protein sequence ID" value="RMX50381.1"/>
    <property type="molecule type" value="Genomic_DNA"/>
</dbReference>
<evidence type="ECO:0000313" key="2">
    <source>
        <dbReference type="Proteomes" id="UP000275408"/>
    </source>
</evidence>
<accession>A0A3M6U9V7</accession>
<proteinExistence type="predicted"/>
<dbReference type="Proteomes" id="UP000275408">
    <property type="component" value="Unassembled WGS sequence"/>
</dbReference>
<reference evidence="1 2" key="1">
    <citation type="journal article" date="2018" name="Sci. Rep.">
        <title>Comparative analysis of the Pocillopora damicornis genome highlights role of immune system in coral evolution.</title>
        <authorList>
            <person name="Cunning R."/>
            <person name="Bay R.A."/>
            <person name="Gillette P."/>
            <person name="Baker A.C."/>
            <person name="Traylor-Knowles N."/>
        </authorList>
    </citation>
    <scope>NUCLEOTIDE SEQUENCE [LARGE SCALE GENOMIC DNA]</scope>
    <source>
        <strain evidence="1">RSMAS</strain>
        <tissue evidence="1">Whole animal</tissue>
    </source>
</reference>
<organism evidence="1 2">
    <name type="scientific">Pocillopora damicornis</name>
    <name type="common">Cauliflower coral</name>
    <name type="synonym">Millepora damicornis</name>
    <dbReference type="NCBI Taxonomy" id="46731"/>
    <lineage>
        <taxon>Eukaryota</taxon>
        <taxon>Metazoa</taxon>
        <taxon>Cnidaria</taxon>
        <taxon>Anthozoa</taxon>
        <taxon>Hexacorallia</taxon>
        <taxon>Scleractinia</taxon>
        <taxon>Astrocoeniina</taxon>
        <taxon>Pocilloporidae</taxon>
        <taxon>Pocillopora</taxon>
    </lineage>
</organism>